<reference evidence="1 2" key="1">
    <citation type="submission" date="2012-10" db="EMBL/GenBank/DDBJ databases">
        <authorList>
            <person name="Zafar N."/>
            <person name="Inman J."/>
            <person name="Hall N."/>
            <person name="Lorenzi H."/>
            <person name="Caler E."/>
        </authorList>
    </citation>
    <scope>NUCLEOTIDE SEQUENCE [LARGE SCALE GENOMIC DNA]</scope>
    <source>
        <strain evidence="1 2">IP1</strain>
    </source>
</reference>
<proteinExistence type="predicted"/>
<dbReference type="PANTHER" id="PTHR45756">
    <property type="entry name" value="PALMITOYLTRANSFERASE"/>
    <property type="match status" value="1"/>
</dbReference>
<evidence type="ECO:0000313" key="2">
    <source>
        <dbReference type="Proteomes" id="UP000014680"/>
    </source>
</evidence>
<dbReference type="InterPro" id="IPR053215">
    <property type="entry name" value="TKL_Ser/Thr_kinase"/>
</dbReference>
<dbReference type="OrthoDB" id="282489at2759"/>
<dbReference type="GeneID" id="14885013"/>
<sequence>MEMHKGKSVTCSVPNCKNCEGGKCKKCQENYVIQTNGFCVEKSEVSCVNSDGLRCLKCTENFCPTDSINKEGKYDYCLPLSLSQIADCKYSLISQSMCIKCLDTFKMKNGNCSEIFDDIDDDENNVTNTKQNLKGAEISCFTRNNKGCERCISGYYNINSECELCSNHRDNCYNITYCLTCDPQYYLTSTFIYKPLGDLFTKCELTLPTGVGCAICKDKYYKRETDCISCDELCGTCVDGKLCLTCKIEYFKLSGMENKYCLSYDNLTNCVTKTSIENVLKTASRVTMHKVATCVLKGILSWLIHNVWITKKLNTVNLLTTRNVLNVKRIKNQVTLVITVSK</sequence>
<dbReference type="AlphaFoldDB" id="L7FMB5"/>
<accession>L7FMB5</accession>
<dbReference type="EMBL" id="KB207020">
    <property type="protein sequence ID" value="ELP86028.1"/>
    <property type="molecule type" value="Genomic_DNA"/>
</dbReference>
<protein>
    <submittedName>
        <fullName evidence="1">Uncharacterized protein</fullName>
    </submittedName>
</protein>
<keyword evidence="2" id="KW-1185">Reference proteome</keyword>
<organism evidence="1 2">
    <name type="scientific">Entamoeba invadens IP1</name>
    <dbReference type="NCBI Taxonomy" id="370355"/>
    <lineage>
        <taxon>Eukaryota</taxon>
        <taxon>Amoebozoa</taxon>
        <taxon>Evosea</taxon>
        <taxon>Archamoebae</taxon>
        <taxon>Mastigamoebida</taxon>
        <taxon>Entamoebidae</taxon>
        <taxon>Entamoeba</taxon>
    </lineage>
</organism>
<dbReference type="VEuPathDB" id="AmoebaDB:EIN_235750"/>
<dbReference type="KEGG" id="eiv:EIN_235750"/>
<evidence type="ECO:0000313" key="1">
    <source>
        <dbReference type="EMBL" id="ELP86028.1"/>
    </source>
</evidence>
<dbReference type="Proteomes" id="UP000014680">
    <property type="component" value="Unassembled WGS sequence"/>
</dbReference>
<gene>
    <name evidence="1" type="ORF">EIN_235750</name>
</gene>
<dbReference type="InterPro" id="IPR009030">
    <property type="entry name" value="Growth_fac_rcpt_cys_sf"/>
</dbReference>
<dbReference type="RefSeq" id="XP_004185374.1">
    <property type="nucleotide sequence ID" value="XM_004185326.1"/>
</dbReference>
<name>L7FMB5_ENTIV</name>
<dbReference type="SUPFAM" id="SSF57184">
    <property type="entry name" value="Growth factor receptor domain"/>
    <property type="match status" value="1"/>
</dbReference>
<dbReference type="PANTHER" id="PTHR45756:SF1">
    <property type="entry name" value="PROTEIN KINASE DOMAIN CONTAINING PROTEIN"/>
    <property type="match status" value="1"/>
</dbReference>